<accession>A0ABN1V3D9</accession>
<evidence type="ECO:0000313" key="2">
    <source>
        <dbReference type="Proteomes" id="UP001501371"/>
    </source>
</evidence>
<proteinExistence type="predicted"/>
<dbReference type="EMBL" id="BAAAKV010000068">
    <property type="protein sequence ID" value="GAA1192764.1"/>
    <property type="molecule type" value="Genomic_DNA"/>
</dbReference>
<name>A0ABN1V3D9_9ACTN</name>
<dbReference type="Proteomes" id="UP001501371">
    <property type="component" value="Unassembled WGS sequence"/>
</dbReference>
<sequence>MSITTTAYTPDSGRNTMGVVRRVLPVSPSLAPIHDLAPYGTNVATLGRRVGHLALQWLLARAYEVGPVVDCGYHRELSFLITVWPDVLPWDGVLTVRRATLRCPGSRQPCADAMWLLPPDSADRLTDARTLFDAVHHVRSAHPAPLAG</sequence>
<reference evidence="1 2" key="1">
    <citation type="journal article" date="2019" name="Int. J. Syst. Evol. Microbiol.">
        <title>The Global Catalogue of Microorganisms (GCM) 10K type strain sequencing project: providing services to taxonomists for standard genome sequencing and annotation.</title>
        <authorList>
            <consortium name="The Broad Institute Genomics Platform"/>
            <consortium name="The Broad Institute Genome Sequencing Center for Infectious Disease"/>
            <person name="Wu L."/>
            <person name="Ma J."/>
        </authorList>
    </citation>
    <scope>NUCLEOTIDE SEQUENCE [LARGE SCALE GENOMIC DNA]</scope>
    <source>
        <strain evidence="1 2">JCM 12696</strain>
    </source>
</reference>
<comment type="caution">
    <text evidence="1">The sequence shown here is derived from an EMBL/GenBank/DDBJ whole genome shotgun (WGS) entry which is preliminary data.</text>
</comment>
<evidence type="ECO:0000313" key="1">
    <source>
        <dbReference type="EMBL" id="GAA1192764.1"/>
    </source>
</evidence>
<dbReference type="RefSeq" id="WP_344282854.1">
    <property type="nucleotide sequence ID" value="NZ_BAAAKV010000068.1"/>
</dbReference>
<keyword evidence="2" id="KW-1185">Reference proteome</keyword>
<protein>
    <submittedName>
        <fullName evidence="1">Uncharacterized protein</fullName>
    </submittedName>
</protein>
<gene>
    <name evidence="1" type="ORF">GCM10009654_57550</name>
</gene>
<organism evidence="1 2">
    <name type="scientific">Streptomyces hebeiensis</name>
    <dbReference type="NCBI Taxonomy" id="229486"/>
    <lineage>
        <taxon>Bacteria</taxon>
        <taxon>Bacillati</taxon>
        <taxon>Actinomycetota</taxon>
        <taxon>Actinomycetes</taxon>
        <taxon>Kitasatosporales</taxon>
        <taxon>Streptomycetaceae</taxon>
        <taxon>Streptomyces</taxon>
    </lineage>
</organism>